<comment type="cofactor">
    <cofactor evidence="7">
        <name>Zn(2+)</name>
        <dbReference type="ChEBI" id="CHEBI:29105"/>
    </cofactor>
</comment>
<dbReference type="Proteomes" id="UP000607645">
    <property type="component" value="Unassembled WGS sequence"/>
</dbReference>
<evidence type="ECO:0000256" key="3">
    <source>
        <dbReference type="ARBA" id="ARBA00022679"/>
    </source>
</evidence>
<accession>A0A8J6JD73</accession>
<gene>
    <name evidence="9" type="ORF">H8S62_10000</name>
</gene>
<feature type="domain" description="Hcy-binding" evidence="8">
    <location>
        <begin position="1"/>
        <end position="282"/>
    </location>
</feature>
<comment type="caution">
    <text evidence="9">The sequence shown here is derived from an EMBL/GenBank/DDBJ whole genome shotgun (WGS) entry which is preliminary data.</text>
</comment>
<dbReference type="Gene3D" id="3.20.20.330">
    <property type="entry name" value="Homocysteine-binding-like domain"/>
    <property type="match status" value="1"/>
</dbReference>
<evidence type="ECO:0000313" key="9">
    <source>
        <dbReference type="EMBL" id="MBC5737336.1"/>
    </source>
</evidence>
<dbReference type="GO" id="GO:0008705">
    <property type="term" value="F:methionine synthase activity"/>
    <property type="evidence" value="ECO:0007669"/>
    <property type="project" value="TreeGrafter"/>
</dbReference>
<evidence type="ECO:0000256" key="1">
    <source>
        <dbReference type="ARBA" id="ARBA00010398"/>
    </source>
</evidence>
<dbReference type="SUPFAM" id="SSF82282">
    <property type="entry name" value="Homocysteine S-methyltransferase"/>
    <property type="match status" value="1"/>
</dbReference>
<evidence type="ECO:0000256" key="5">
    <source>
        <dbReference type="ARBA" id="ARBA00022723"/>
    </source>
</evidence>
<keyword evidence="2 7" id="KW-0489">Methyltransferase</keyword>
<dbReference type="GO" id="GO:0046872">
    <property type="term" value="F:metal ion binding"/>
    <property type="evidence" value="ECO:0007669"/>
    <property type="project" value="UniProtKB-KW"/>
</dbReference>
<dbReference type="InterPro" id="IPR003726">
    <property type="entry name" value="HCY_dom"/>
</dbReference>
<feature type="binding site" evidence="7">
    <location>
        <position position="268"/>
    </location>
    <ligand>
        <name>Zn(2+)</name>
        <dbReference type="ChEBI" id="CHEBI:29105"/>
    </ligand>
</feature>
<dbReference type="InterPro" id="IPR050554">
    <property type="entry name" value="Met_Synthase/Corrinoid"/>
</dbReference>
<evidence type="ECO:0000256" key="6">
    <source>
        <dbReference type="ARBA" id="ARBA00023285"/>
    </source>
</evidence>
<keyword evidence="10" id="KW-1185">Reference proteome</keyword>
<dbReference type="PROSITE" id="PS50970">
    <property type="entry name" value="HCY"/>
    <property type="match status" value="1"/>
</dbReference>
<comment type="similarity">
    <text evidence="1">Belongs to the vitamin-B12 dependent methionine synthase family.</text>
</comment>
<proteinExistence type="inferred from homology"/>
<feature type="binding site" evidence="7">
    <location>
        <position position="267"/>
    </location>
    <ligand>
        <name>Zn(2+)</name>
        <dbReference type="ChEBI" id="CHEBI:29105"/>
    </ligand>
</feature>
<evidence type="ECO:0000259" key="8">
    <source>
        <dbReference type="PROSITE" id="PS50970"/>
    </source>
</evidence>
<keyword evidence="7" id="KW-0862">Zinc</keyword>
<dbReference type="EMBL" id="JACOPQ010000007">
    <property type="protein sequence ID" value="MBC5737336.1"/>
    <property type="molecule type" value="Genomic_DNA"/>
</dbReference>
<dbReference type="PANTHER" id="PTHR45833:SF1">
    <property type="entry name" value="METHIONINE SYNTHASE"/>
    <property type="match status" value="1"/>
</dbReference>
<feature type="binding site" evidence="7">
    <location>
        <position position="202"/>
    </location>
    <ligand>
        <name>Zn(2+)</name>
        <dbReference type="ChEBI" id="CHEBI:29105"/>
    </ligand>
</feature>
<evidence type="ECO:0000256" key="4">
    <source>
        <dbReference type="ARBA" id="ARBA00022691"/>
    </source>
</evidence>
<keyword evidence="6" id="KW-0170">Cobalt</keyword>
<evidence type="ECO:0000256" key="7">
    <source>
        <dbReference type="PROSITE-ProRule" id="PRU00333"/>
    </source>
</evidence>
<dbReference type="AlphaFoldDB" id="A0A8J6JD73"/>
<protein>
    <submittedName>
        <fullName evidence="9">Homocysteine S-methyltransferase family protein</fullName>
    </submittedName>
</protein>
<dbReference type="GO" id="GO:0005829">
    <property type="term" value="C:cytosol"/>
    <property type="evidence" value="ECO:0007669"/>
    <property type="project" value="TreeGrafter"/>
</dbReference>
<dbReference type="GO" id="GO:0050667">
    <property type="term" value="P:homocysteine metabolic process"/>
    <property type="evidence" value="ECO:0007669"/>
    <property type="project" value="TreeGrafter"/>
</dbReference>
<keyword evidence="4" id="KW-0949">S-adenosyl-L-methionine</keyword>
<keyword evidence="3 7" id="KW-0808">Transferase</keyword>
<dbReference type="PANTHER" id="PTHR45833">
    <property type="entry name" value="METHIONINE SYNTHASE"/>
    <property type="match status" value="1"/>
</dbReference>
<reference evidence="9" key="1">
    <citation type="submission" date="2020-08" db="EMBL/GenBank/DDBJ databases">
        <title>Genome public.</title>
        <authorList>
            <person name="Liu C."/>
            <person name="Sun Q."/>
        </authorList>
    </citation>
    <scope>NUCLEOTIDE SEQUENCE</scope>
    <source>
        <strain evidence="9">NSJ-52</strain>
    </source>
</reference>
<evidence type="ECO:0000313" key="10">
    <source>
        <dbReference type="Proteomes" id="UP000607645"/>
    </source>
</evidence>
<dbReference type="RefSeq" id="WP_155150055.1">
    <property type="nucleotide sequence ID" value="NZ_JACOPQ010000007.1"/>
</dbReference>
<evidence type="ECO:0000256" key="2">
    <source>
        <dbReference type="ARBA" id="ARBA00022603"/>
    </source>
</evidence>
<keyword evidence="5 7" id="KW-0479">Metal-binding</keyword>
<name>A0A8J6JD73_9FIRM</name>
<dbReference type="GO" id="GO:0032259">
    <property type="term" value="P:methylation"/>
    <property type="evidence" value="ECO:0007669"/>
    <property type="project" value="UniProtKB-KW"/>
</dbReference>
<dbReference type="Pfam" id="PF02574">
    <property type="entry name" value="S-methyl_trans"/>
    <property type="match status" value="1"/>
</dbReference>
<organism evidence="9 10">
    <name type="scientific">Lawsonibacter faecis</name>
    <dbReference type="NCBI Taxonomy" id="2763052"/>
    <lineage>
        <taxon>Bacteria</taxon>
        <taxon>Bacillati</taxon>
        <taxon>Bacillota</taxon>
        <taxon>Clostridia</taxon>
        <taxon>Eubacteriales</taxon>
        <taxon>Oscillospiraceae</taxon>
        <taxon>Lawsonibacter</taxon>
    </lineage>
</organism>
<dbReference type="InterPro" id="IPR036589">
    <property type="entry name" value="HCY_dom_sf"/>
</dbReference>
<dbReference type="GO" id="GO:0046653">
    <property type="term" value="P:tetrahydrofolate metabolic process"/>
    <property type="evidence" value="ECO:0007669"/>
    <property type="project" value="TreeGrafter"/>
</dbReference>
<sequence length="413" mass="44223">MEIPLPLPILLDGATGTELQRRGMPPGACTETWVLEHPEVLTALQREYVAAGSQVLIAPTFGANRVKLGQRGAGDKVCEYNKALVALSREAAAGKAMVAGDMAPTGQFIIPFGDMSFEELVEIYAEQAAALERAGVDLFLIETTMTMAEARAAVLAVKAASEKPVFVTFTCDENGRTLSGTDVLSALIVMQGMGVSAFGLNCSAGPDMLLEQLRRLTPYALVPLIAKPNAGLPVTEGGETVFPCGAAEFASYVPALAEAGVRIFGGCCGTTPEHIAALKAAAEAVDYTRFTPPQRDPDVIPCASEKEARFITPDVDVGEVIECSSDLMEDILEAEENSPQGALKIAVLEEDDVDIFAENQYAVRDALCVWSDVPELLERALRVYQGRAFWDGTGDLERPFLEKMARKYGLVLL</sequence>